<reference evidence="2" key="1">
    <citation type="journal article" date="2019" name="Int. J. Syst. Evol. Microbiol.">
        <title>The Global Catalogue of Microorganisms (GCM) 10K type strain sequencing project: providing services to taxonomists for standard genome sequencing and annotation.</title>
        <authorList>
            <consortium name="The Broad Institute Genomics Platform"/>
            <consortium name="The Broad Institute Genome Sequencing Center for Infectious Disease"/>
            <person name="Wu L."/>
            <person name="Ma J."/>
        </authorList>
    </citation>
    <scope>NUCLEOTIDE SEQUENCE [LARGE SCALE GENOMIC DNA]</scope>
    <source>
        <strain evidence="2">KACC 12597</strain>
    </source>
</reference>
<accession>A0ABW4YCF6</accession>
<dbReference type="RefSeq" id="WP_386028096.1">
    <property type="nucleotide sequence ID" value="NZ_JBHUHX010000047.1"/>
</dbReference>
<dbReference type="EMBL" id="JBHUHX010000047">
    <property type="protein sequence ID" value="MFD2113322.1"/>
    <property type="molecule type" value="Genomic_DNA"/>
</dbReference>
<gene>
    <name evidence="1" type="ORF">ACFSJC_15840</name>
</gene>
<proteinExistence type="predicted"/>
<protein>
    <submittedName>
        <fullName evidence="1">Uncharacterized protein</fullName>
    </submittedName>
</protein>
<keyword evidence="2" id="KW-1185">Reference proteome</keyword>
<dbReference type="Proteomes" id="UP001597337">
    <property type="component" value="Unassembled WGS sequence"/>
</dbReference>
<evidence type="ECO:0000313" key="1">
    <source>
        <dbReference type="EMBL" id="MFD2113322.1"/>
    </source>
</evidence>
<evidence type="ECO:0000313" key="2">
    <source>
        <dbReference type="Proteomes" id="UP001597337"/>
    </source>
</evidence>
<sequence length="64" mass="6929">MPVYTIDGHRLEAVIKPLRKVFERLRSLAGSTILKTEDTAPISGVSELAAIAHTAGAHARECQM</sequence>
<comment type="caution">
    <text evidence="1">The sequence shown here is derived from an EMBL/GenBank/DDBJ whole genome shotgun (WGS) entry which is preliminary data.</text>
</comment>
<name>A0ABW4YCF6_9GAMM</name>
<organism evidence="1 2">
    <name type="scientific">Thiorhodococcus fuscus</name>
    <dbReference type="NCBI Taxonomy" id="527200"/>
    <lineage>
        <taxon>Bacteria</taxon>
        <taxon>Pseudomonadati</taxon>
        <taxon>Pseudomonadota</taxon>
        <taxon>Gammaproteobacteria</taxon>
        <taxon>Chromatiales</taxon>
        <taxon>Chromatiaceae</taxon>
        <taxon>Thiorhodococcus</taxon>
    </lineage>
</organism>